<dbReference type="GeneID" id="97221339"/>
<proteinExistence type="inferred from homology"/>
<dbReference type="CDD" id="cd02440">
    <property type="entry name" value="AdoMet_MTases"/>
    <property type="match status" value="1"/>
</dbReference>
<comment type="caution">
    <text evidence="5">The sequence shown here is derived from an EMBL/GenBank/DDBJ whole genome shotgun (WGS) entry which is preliminary data.</text>
</comment>
<dbReference type="PANTHER" id="PTHR44942:SF4">
    <property type="entry name" value="METHYLTRANSFERASE TYPE 11 DOMAIN-CONTAINING PROTEIN"/>
    <property type="match status" value="1"/>
</dbReference>
<evidence type="ECO:0000256" key="1">
    <source>
        <dbReference type="ARBA" id="ARBA00008361"/>
    </source>
</evidence>
<evidence type="ECO:0000256" key="3">
    <source>
        <dbReference type="ARBA" id="ARBA00022679"/>
    </source>
</evidence>
<gene>
    <name evidence="5" type="ORF">ACEUDJ_14535</name>
</gene>
<keyword evidence="3 5" id="KW-0808">Transferase</keyword>
<dbReference type="GO" id="GO:0032259">
    <property type="term" value="P:methylation"/>
    <property type="evidence" value="ECO:0007669"/>
    <property type="project" value="UniProtKB-KW"/>
</dbReference>
<protein>
    <submittedName>
        <fullName evidence="5">Class I SAM-dependent methyltransferase</fullName>
        <ecNumber evidence="5">2.1.1.-</ecNumber>
    </submittedName>
</protein>
<dbReference type="RefSeq" id="WP_408791040.1">
    <property type="nucleotide sequence ID" value="NZ_JBGXBU010000006.1"/>
</dbReference>
<evidence type="ECO:0000259" key="4">
    <source>
        <dbReference type="Pfam" id="PF08241"/>
    </source>
</evidence>
<comment type="similarity">
    <text evidence="1">Belongs to the methyltransferase superfamily.</text>
</comment>
<evidence type="ECO:0000256" key="2">
    <source>
        <dbReference type="ARBA" id="ARBA00022603"/>
    </source>
</evidence>
<keyword evidence="2 5" id="KW-0489">Methyltransferase</keyword>
<dbReference type="Gene3D" id="3.40.50.150">
    <property type="entry name" value="Vaccinia Virus protein VP39"/>
    <property type="match status" value="1"/>
</dbReference>
<dbReference type="EC" id="2.1.1.-" evidence="5"/>
<evidence type="ECO:0000313" key="6">
    <source>
        <dbReference type="Proteomes" id="UP001630969"/>
    </source>
</evidence>
<dbReference type="GO" id="GO:0008168">
    <property type="term" value="F:methyltransferase activity"/>
    <property type="evidence" value="ECO:0007669"/>
    <property type="project" value="UniProtKB-KW"/>
</dbReference>
<dbReference type="SUPFAM" id="SSF53335">
    <property type="entry name" value="S-adenosyl-L-methionine-dependent methyltransferases"/>
    <property type="match status" value="1"/>
</dbReference>
<dbReference type="Proteomes" id="UP001630969">
    <property type="component" value="Unassembled WGS sequence"/>
</dbReference>
<feature type="domain" description="Methyltransferase type 11" evidence="4">
    <location>
        <begin position="43"/>
        <end position="134"/>
    </location>
</feature>
<name>A0ABW9GUB3_9GAMM</name>
<evidence type="ECO:0000313" key="5">
    <source>
        <dbReference type="EMBL" id="MFM4894074.1"/>
    </source>
</evidence>
<dbReference type="Pfam" id="PF08241">
    <property type="entry name" value="Methyltransf_11"/>
    <property type="match status" value="1"/>
</dbReference>
<dbReference type="InterPro" id="IPR013216">
    <property type="entry name" value="Methyltransf_11"/>
</dbReference>
<dbReference type="PANTHER" id="PTHR44942">
    <property type="entry name" value="METHYLTRANSF_11 DOMAIN-CONTAINING PROTEIN"/>
    <property type="match status" value="1"/>
</dbReference>
<accession>A0ABW9GUB3</accession>
<organism evidence="5 6">
    <name type="scientific">Aeromonas bivalvium</name>
    <dbReference type="NCBI Taxonomy" id="440079"/>
    <lineage>
        <taxon>Bacteria</taxon>
        <taxon>Pseudomonadati</taxon>
        <taxon>Pseudomonadota</taxon>
        <taxon>Gammaproteobacteria</taxon>
        <taxon>Aeromonadales</taxon>
        <taxon>Aeromonadaceae</taxon>
        <taxon>Aeromonas</taxon>
    </lineage>
</organism>
<reference evidence="5 6" key="1">
    <citation type="submission" date="2024-09" db="EMBL/GenBank/DDBJ databases">
        <title>Aeromonas strains Genome sequencing and assembly.</title>
        <authorList>
            <person name="Hu X."/>
            <person name="Tang B."/>
        </authorList>
    </citation>
    <scope>NUCLEOTIDE SEQUENCE [LARGE SCALE GENOMIC DNA]</scope>
    <source>
        <strain evidence="5 6">NB23SCDHY001</strain>
    </source>
</reference>
<dbReference type="InterPro" id="IPR051052">
    <property type="entry name" value="Diverse_substrate_MTase"/>
</dbReference>
<dbReference type="InterPro" id="IPR029063">
    <property type="entry name" value="SAM-dependent_MTases_sf"/>
</dbReference>
<sequence>MDNSERFSSRVEAYVKYRPGYPAAMLDFLARELAMGPKAQVADIGAGTGILTALLAPRVAQVWAVEPNDGMRAAAEALLAGAGNVGWSRGSAEATGLAAGSVDLITVAQAFHWFDRAAFKAECRRLLRPGGRVALIWNDRLCNTPFLQAYEAGLRAYSADYEEVNHRNLGEADFRAFFEGEYRLSCFDNSQWFDLDGVLGRFNSSSYAPVAGTRAHDEMTALIRREFDRHGVNGQIAFHYSTLVYSGRVESD</sequence>
<dbReference type="EMBL" id="JBGXBU010000006">
    <property type="protein sequence ID" value="MFM4894074.1"/>
    <property type="molecule type" value="Genomic_DNA"/>
</dbReference>
<keyword evidence="6" id="KW-1185">Reference proteome</keyword>